<feature type="transmembrane region" description="Helical" evidence="1">
    <location>
        <begin position="208"/>
        <end position="228"/>
    </location>
</feature>
<gene>
    <name evidence="2" type="ORF">PCON_03965</name>
</gene>
<dbReference type="GO" id="GO:0051285">
    <property type="term" value="C:cell cortex of cell tip"/>
    <property type="evidence" value="ECO:0007669"/>
    <property type="project" value="TreeGrafter"/>
</dbReference>
<evidence type="ECO:0000313" key="3">
    <source>
        <dbReference type="Proteomes" id="UP000018144"/>
    </source>
</evidence>
<protein>
    <submittedName>
        <fullName evidence="2">Uncharacterized protein</fullName>
    </submittedName>
</protein>
<feature type="transmembrane region" description="Helical" evidence="1">
    <location>
        <begin position="176"/>
        <end position="196"/>
    </location>
</feature>
<dbReference type="InterPro" id="IPR009571">
    <property type="entry name" value="SUR7/Rim9-like_fungi"/>
</dbReference>
<dbReference type="OrthoDB" id="4159154at2759"/>
<keyword evidence="3" id="KW-1185">Reference proteome</keyword>
<keyword evidence="1" id="KW-0472">Membrane</keyword>
<dbReference type="PANTHER" id="PTHR28019">
    <property type="entry name" value="CELL MEMBRANE PROTEIN YLR413W-RELATED"/>
    <property type="match status" value="1"/>
</dbReference>
<dbReference type="EMBL" id="HF936570">
    <property type="protein sequence ID" value="CCX34572.1"/>
    <property type="molecule type" value="Genomic_DNA"/>
</dbReference>
<keyword evidence="1" id="KW-1133">Transmembrane helix</keyword>
<reference evidence="2 3" key="1">
    <citation type="journal article" date="2013" name="PLoS Genet.">
        <title>The genome and development-dependent transcriptomes of Pyronema confluens: a window into fungal evolution.</title>
        <authorList>
            <person name="Traeger S."/>
            <person name="Altegoer F."/>
            <person name="Freitag M."/>
            <person name="Gabaldon T."/>
            <person name="Kempken F."/>
            <person name="Kumar A."/>
            <person name="Marcet-Houben M."/>
            <person name="Poggeler S."/>
            <person name="Stajich J.E."/>
            <person name="Nowrousian M."/>
        </authorList>
    </citation>
    <scope>NUCLEOTIDE SEQUENCE [LARGE SCALE GENOMIC DNA]</scope>
    <source>
        <strain evidence="3">CBS 100304</strain>
        <tissue evidence="2">Vegetative mycelium</tissue>
    </source>
</reference>
<dbReference type="OMA" id="HAWTICS"/>
<dbReference type="InterPro" id="IPR052413">
    <property type="entry name" value="SUR7_domain"/>
</dbReference>
<dbReference type="STRING" id="1076935.U4LVH3"/>
<dbReference type="AlphaFoldDB" id="U4LVH3"/>
<organism evidence="2 3">
    <name type="scientific">Pyronema omphalodes (strain CBS 100304)</name>
    <name type="common">Pyronema confluens</name>
    <dbReference type="NCBI Taxonomy" id="1076935"/>
    <lineage>
        <taxon>Eukaryota</taxon>
        <taxon>Fungi</taxon>
        <taxon>Dikarya</taxon>
        <taxon>Ascomycota</taxon>
        <taxon>Pezizomycotina</taxon>
        <taxon>Pezizomycetes</taxon>
        <taxon>Pezizales</taxon>
        <taxon>Pyronemataceae</taxon>
        <taxon>Pyronema</taxon>
    </lineage>
</organism>
<dbReference type="GO" id="GO:0031505">
    <property type="term" value="P:fungal-type cell wall organization"/>
    <property type="evidence" value="ECO:0007669"/>
    <property type="project" value="TreeGrafter"/>
</dbReference>
<dbReference type="Proteomes" id="UP000018144">
    <property type="component" value="Unassembled WGS sequence"/>
</dbReference>
<sequence>MIRLAAIFPIALSIAAFILALLTLLAGKDPKFMTDVFILRVNTTQIGTNIDVPSLLSTAGITPGNSAVDAVLARLPAGEVGNILNTAARNLGLHDYYSAYPSTYCRGSSVQDNTTHQTTELVTSCTSPQYPFEFDPVAIIETDLLKGVTLEQLNFPTQEVNKVVDALKTAYKVMNILYLVGVILAGVSILTGMAGFMASRLLEVLNQLVALLALLALGVASAIATVFATRVRDVFNEKAAQINVSADRSTKFLGMTWAAVGCLLLVVMSWCAVCCCGRHRGGRKRSVQEEPLYEEPGMRETKRRGMFGRFGRRDRV</sequence>
<evidence type="ECO:0000256" key="1">
    <source>
        <dbReference type="SAM" id="Phobius"/>
    </source>
</evidence>
<dbReference type="Pfam" id="PF06687">
    <property type="entry name" value="SUR7"/>
    <property type="match status" value="1"/>
</dbReference>
<keyword evidence="1" id="KW-0812">Transmembrane</keyword>
<dbReference type="GO" id="GO:0005886">
    <property type="term" value="C:plasma membrane"/>
    <property type="evidence" value="ECO:0007669"/>
    <property type="project" value="InterPro"/>
</dbReference>
<accession>U4LVH3</accession>
<proteinExistence type="predicted"/>
<dbReference type="eggNOG" id="ENOG502S47U">
    <property type="taxonomic scope" value="Eukaryota"/>
</dbReference>
<feature type="transmembrane region" description="Helical" evidence="1">
    <location>
        <begin position="255"/>
        <end position="276"/>
    </location>
</feature>
<dbReference type="PANTHER" id="PTHR28019:SF7">
    <property type="entry name" value="SUR7 PROTEIN"/>
    <property type="match status" value="1"/>
</dbReference>
<name>U4LVH3_PYROM</name>
<evidence type="ECO:0000313" key="2">
    <source>
        <dbReference type="EMBL" id="CCX34572.1"/>
    </source>
</evidence>